<name>A0A2T3J6H7_9GAMM</name>
<dbReference type="RefSeq" id="WP_107246406.1">
    <property type="nucleotide sequence ID" value="NZ_PYMJ01000057.1"/>
</dbReference>
<evidence type="ECO:0000313" key="1">
    <source>
        <dbReference type="EMBL" id="PSU43453.1"/>
    </source>
</evidence>
<dbReference type="Pfam" id="PF18143">
    <property type="entry name" value="HAD_SAK_2"/>
    <property type="match status" value="1"/>
</dbReference>
<dbReference type="EMBL" id="PYMJ01000057">
    <property type="protein sequence ID" value="PSU43453.1"/>
    <property type="molecule type" value="Genomic_DNA"/>
</dbReference>
<proteinExistence type="predicted"/>
<dbReference type="AlphaFoldDB" id="A0A2T3J6H7"/>
<evidence type="ECO:0000313" key="2">
    <source>
        <dbReference type="Proteomes" id="UP000240987"/>
    </source>
</evidence>
<gene>
    <name evidence="1" type="ORF">C9J12_28140</name>
</gene>
<reference evidence="1 2" key="1">
    <citation type="submission" date="2018-01" db="EMBL/GenBank/DDBJ databases">
        <title>Whole genome sequencing of Histamine producing bacteria.</title>
        <authorList>
            <person name="Butler K."/>
        </authorList>
    </citation>
    <scope>NUCLEOTIDE SEQUENCE [LARGE SCALE GENOMIC DNA]</scope>
    <source>
        <strain evidence="1 2">JCM 12947</strain>
    </source>
</reference>
<dbReference type="Proteomes" id="UP000240987">
    <property type="component" value="Unassembled WGS sequence"/>
</dbReference>
<accession>A0A2T3J6H7</accession>
<keyword evidence="2" id="KW-1185">Reference proteome</keyword>
<organism evidence="1 2">
    <name type="scientific">Photobacterium frigidiphilum</name>
    <dbReference type="NCBI Taxonomy" id="264736"/>
    <lineage>
        <taxon>Bacteria</taxon>
        <taxon>Pseudomonadati</taxon>
        <taxon>Pseudomonadota</taxon>
        <taxon>Gammaproteobacteria</taxon>
        <taxon>Vibrionales</taxon>
        <taxon>Vibrionaceae</taxon>
        <taxon>Photobacterium</taxon>
    </lineage>
</organism>
<comment type="caution">
    <text evidence="1">The sequence shown here is derived from an EMBL/GenBank/DDBJ whole genome shotgun (WGS) entry which is preliminary data.</text>
</comment>
<sequence>MMNIYEYKTFTHLSKKRLENLIPGLLTKGWHQDSSIYIDDFGFFSIDLHIEQKCVLFIDIEGVLIPNNESLRLYNFQQYNERKFDAIKLDKRCVQPLIQFLDHTGVVIAVHSRWRHTLMTFNDIKSLFTRYGFLDKHFYKQAICKFRGISSSVEDDIFATAIKPDISNWVVLDDRMLSIPAEHLIQVNENTGLLDNDLHKAKNLLLDGITEHYCRL</sequence>
<protein>
    <submittedName>
        <fullName evidence="1">Uncharacterized protein</fullName>
    </submittedName>
</protein>